<dbReference type="AlphaFoldDB" id="R7SDT4"/>
<reference evidence="3" key="1">
    <citation type="journal article" date="2012" name="Science">
        <title>The Paleozoic origin of enzymatic lignin decomposition reconstructed from 31 fungal genomes.</title>
        <authorList>
            <person name="Floudas D."/>
            <person name="Binder M."/>
            <person name="Riley R."/>
            <person name="Barry K."/>
            <person name="Blanchette R.A."/>
            <person name="Henrissat B."/>
            <person name="Martinez A.T."/>
            <person name="Otillar R."/>
            <person name="Spatafora J.W."/>
            <person name="Yadav J.S."/>
            <person name="Aerts A."/>
            <person name="Benoit I."/>
            <person name="Boyd A."/>
            <person name="Carlson A."/>
            <person name="Copeland A."/>
            <person name="Coutinho P.M."/>
            <person name="de Vries R.P."/>
            <person name="Ferreira P."/>
            <person name="Findley K."/>
            <person name="Foster B."/>
            <person name="Gaskell J."/>
            <person name="Glotzer D."/>
            <person name="Gorecki P."/>
            <person name="Heitman J."/>
            <person name="Hesse C."/>
            <person name="Hori C."/>
            <person name="Igarashi K."/>
            <person name="Jurgens J.A."/>
            <person name="Kallen N."/>
            <person name="Kersten P."/>
            <person name="Kohler A."/>
            <person name="Kuees U."/>
            <person name="Kumar T.K.A."/>
            <person name="Kuo A."/>
            <person name="LaButti K."/>
            <person name="Larrondo L.F."/>
            <person name="Lindquist E."/>
            <person name="Ling A."/>
            <person name="Lombard V."/>
            <person name="Lucas S."/>
            <person name="Lundell T."/>
            <person name="Martin R."/>
            <person name="McLaughlin D.J."/>
            <person name="Morgenstern I."/>
            <person name="Morin E."/>
            <person name="Murat C."/>
            <person name="Nagy L.G."/>
            <person name="Nolan M."/>
            <person name="Ohm R.A."/>
            <person name="Patyshakuliyeva A."/>
            <person name="Rokas A."/>
            <person name="Ruiz-Duenas F.J."/>
            <person name="Sabat G."/>
            <person name="Salamov A."/>
            <person name="Samejima M."/>
            <person name="Schmutz J."/>
            <person name="Slot J.C."/>
            <person name="St John F."/>
            <person name="Stenlid J."/>
            <person name="Sun H."/>
            <person name="Sun S."/>
            <person name="Syed K."/>
            <person name="Tsang A."/>
            <person name="Wiebenga A."/>
            <person name="Young D."/>
            <person name="Pisabarro A."/>
            <person name="Eastwood D.C."/>
            <person name="Martin F."/>
            <person name="Cullen D."/>
            <person name="Grigoriev I.V."/>
            <person name="Hibbett D.S."/>
        </authorList>
    </citation>
    <scope>NUCLEOTIDE SEQUENCE [LARGE SCALE GENOMIC DNA]</scope>
    <source>
        <strain evidence="3">RWD-64-598 SS2</strain>
    </source>
</reference>
<accession>R7SDT4</accession>
<dbReference type="GO" id="GO:0003676">
    <property type="term" value="F:nucleic acid binding"/>
    <property type="evidence" value="ECO:0007669"/>
    <property type="project" value="InterPro"/>
</dbReference>
<dbReference type="KEGG" id="cput:CONPUDRAFT_41559"/>
<dbReference type="GeneID" id="19206903"/>
<name>R7SDT4_CONPW</name>
<dbReference type="OrthoDB" id="2645778at2759"/>
<proteinExistence type="predicted"/>
<dbReference type="GO" id="GO:0004523">
    <property type="term" value="F:RNA-DNA hybrid ribonuclease activity"/>
    <property type="evidence" value="ECO:0007669"/>
    <property type="project" value="InterPro"/>
</dbReference>
<dbReference type="InterPro" id="IPR036397">
    <property type="entry name" value="RNaseH_sf"/>
</dbReference>
<dbReference type="EMBL" id="JH711595">
    <property type="protein sequence ID" value="EIW74035.1"/>
    <property type="molecule type" value="Genomic_DNA"/>
</dbReference>
<gene>
    <name evidence="2" type="ORF">CONPUDRAFT_41559</name>
</gene>
<organism evidence="2 3">
    <name type="scientific">Coniophora puteana (strain RWD-64-598)</name>
    <name type="common">Brown rot fungus</name>
    <dbReference type="NCBI Taxonomy" id="741705"/>
    <lineage>
        <taxon>Eukaryota</taxon>
        <taxon>Fungi</taxon>
        <taxon>Dikarya</taxon>
        <taxon>Basidiomycota</taxon>
        <taxon>Agaricomycotina</taxon>
        <taxon>Agaricomycetes</taxon>
        <taxon>Agaricomycetidae</taxon>
        <taxon>Boletales</taxon>
        <taxon>Coniophorineae</taxon>
        <taxon>Coniophoraceae</taxon>
        <taxon>Coniophora</taxon>
    </lineage>
</organism>
<evidence type="ECO:0000313" key="2">
    <source>
        <dbReference type="EMBL" id="EIW74035.1"/>
    </source>
</evidence>
<feature type="non-terminal residue" evidence="2">
    <location>
        <position position="127"/>
    </location>
</feature>
<keyword evidence="3" id="KW-1185">Reference proteome</keyword>
<dbReference type="Pfam" id="PF13456">
    <property type="entry name" value="RVT_3"/>
    <property type="match status" value="1"/>
</dbReference>
<dbReference type="Gene3D" id="3.30.420.10">
    <property type="entry name" value="Ribonuclease H-like superfamily/Ribonuclease H"/>
    <property type="match status" value="1"/>
</dbReference>
<feature type="domain" description="RNase H type-1" evidence="1">
    <location>
        <begin position="23"/>
        <end position="107"/>
    </location>
</feature>
<dbReference type="Proteomes" id="UP000053558">
    <property type="component" value="Unassembled WGS sequence"/>
</dbReference>
<dbReference type="InterPro" id="IPR002156">
    <property type="entry name" value="RNaseH_domain"/>
</dbReference>
<evidence type="ECO:0000313" key="3">
    <source>
        <dbReference type="Proteomes" id="UP000053558"/>
    </source>
</evidence>
<protein>
    <recommendedName>
        <fullName evidence="1">RNase H type-1 domain-containing protein</fullName>
    </recommendedName>
</protein>
<dbReference type="SUPFAM" id="SSF53098">
    <property type="entry name" value="Ribonuclease H-like"/>
    <property type="match status" value="1"/>
</dbReference>
<evidence type="ECO:0000259" key="1">
    <source>
        <dbReference type="Pfam" id="PF13456"/>
    </source>
</evidence>
<dbReference type="RefSeq" id="XP_007775735.1">
    <property type="nucleotide sequence ID" value="XM_007777545.1"/>
</dbReference>
<dbReference type="InterPro" id="IPR012337">
    <property type="entry name" value="RNaseH-like_sf"/>
</dbReference>
<sequence>MGIWYPVIPGAFYAPVAGESRPIFYWEALAVLCALRLLRPVVPERSRVLIYCDNQNTVQLFSTLAAKPAYNTILKSAVDILIEKNWDLRVKWIASEENAVADAVSRHDFAKAVRLCPRLQIQPVAPP</sequence>
<dbReference type="OMA" id="YWEALAV"/>